<feature type="domain" description="Immunoglobulin V-set" evidence="2">
    <location>
        <begin position="30"/>
        <end position="99"/>
    </location>
</feature>
<reference evidence="4 5" key="1">
    <citation type="submission" date="2021-06" db="EMBL/GenBank/DDBJ databases">
        <authorList>
            <person name="Palmer J.M."/>
        </authorList>
    </citation>
    <scope>NUCLEOTIDE SEQUENCE [LARGE SCALE GENOMIC DNA]</scope>
    <source>
        <strain evidence="4 5">XC_2019</strain>
        <tissue evidence="4">Muscle</tissue>
    </source>
</reference>
<evidence type="ECO:0000313" key="4">
    <source>
        <dbReference type="EMBL" id="MEQ2216832.1"/>
    </source>
</evidence>
<dbReference type="InterPro" id="IPR013783">
    <property type="entry name" value="Ig-like_fold"/>
</dbReference>
<dbReference type="Proteomes" id="UP001434883">
    <property type="component" value="Unassembled WGS sequence"/>
</dbReference>
<dbReference type="SMART" id="SM00406">
    <property type="entry name" value="IGv"/>
    <property type="match status" value="2"/>
</dbReference>
<evidence type="ECO:0000259" key="3">
    <source>
        <dbReference type="SMART" id="SM00409"/>
    </source>
</evidence>
<dbReference type="Pfam" id="PF07686">
    <property type="entry name" value="V-set"/>
    <property type="match status" value="1"/>
</dbReference>
<comment type="caution">
    <text evidence="4">The sequence shown here is derived from an EMBL/GenBank/DDBJ whole genome shotgun (WGS) entry which is preliminary data.</text>
</comment>
<protein>
    <recommendedName>
        <fullName evidence="6">Ig-like domain-containing protein</fullName>
    </recommendedName>
</protein>
<dbReference type="SUPFAM" id="SSF48726">
    <property type="entry name" value="Immunoglobulin"/>
    <property type="match status" value="2"/>
</dbReference>
<feature type="domain" description="Immunoglobulin V-set" evidence="2">
    <location>
        <begin position="131"/>
        <end position="201"/>
    </location>
</feature>
<accession>A0ABV0SBD3</accession>
<dbReference type="EMBL" id="JAHRIN010072457">
    <property type="protein sequence ID" value="MEQ2216832.1"/>
    <property type="molecule type" value="Genomic_DNA"/>
</dbReference>
<dbReference type="PANTHER" id="PTHR23267">
    <property type="entry name" value="IMMUNOGLOBULIN LIGHT CHAIN"/>
    <property type="match status" value="1"/>
</dbReference>
<dbReference type="InterPro" id="IPR036179">
    <property type="entry name" value="Ig-like_dom_sf"/>
</dbReference>
<proteinExistence type="predicted"/>
<feature type="chain" id="PRO_5046710408" description="Ig-like domain-containing protein" evidence="1">
    <location>
        <begin position="18"/>
        <end position="219"/>
    </location>
</feature>
<dbReference type="InterPro" id="IPR050150">
    <property type="entry name" value="IgV_Light_Chain"/>
</dbReference>
<feature type="domain" description="Immunoglobulin" evidence="3">
    <location>
        <begin position="20"/>
        <end position="116"/>
    </location>
</feature>
<evidence type="ECO:0000313" key="5">
    <source>
        <dbReference type="Proteomes" id="UP001434883"/>
    </source>
</evidence>
<evidence type="ECO:0000259" key="2">
    <source>
        <dbReference type="SMART" id="SM00406"/>
    </source>
</evidence>
<dbReference type="Gene3D" id="2.60.40.10">
    <property type="entry name" value="Immunoglobulins"/>
    <property type="match status" value="2"/>
</dbReference>
<dbReference type="CDD" id="cd00099">
    <property type="entry name" value="IgV"/>
    <property type="match status" value="1"/>
</dbReference>
<evidence type="ECO:0000256" key="1">
    <source>
        <dbReference type="SAM" id="SignalP"/>
    </source>
</evidence>
<keyword evidence="1" id="KW-0732">Signal</keyword>
<gene>
    <name evidence="4" type="ORF">XENOCAPTIV_023123</name>
</gene>
<sequence>MDLLSVVLLTVLACSEAQNMINVTGELGQDVPLTCSFSSPDIFWFMEVQNRISAGIGRTYSSVPTYFSPDLETKYSISEKKLLVRNLSAEDSRFYFCGRKDDGRTVYGDTIRLIISDAQNVMELKAELGQDVTLTCSFSHPEIFWYMEINNKPRLGIGSTYASSFPTFSSPGFGSRYSLVENKLLIRNFSVEDGGLYFCGKKIRGAMIYGEPIRVVPGK</sequence>
<dbReference type="InterPro" id="IPR013106">
    <property type="entry name" value="Ig_V-set"/>
</dbReference>
<organism evidence="4 5">
    <name type="scientific">Xenoophorus captivus</name>
    <dbReference type="NCBI Taxonomy" id="1517983"/>
    <lineage>
        <taxon>Eukaryota</taxon>
        <taxon>Metazoa</taxon>
        <taxon>Chordata</taxon>
        <taxon>Craniata</taxon>
        <taxon>Vertebrata</taxon>
        <taxon>Euteleostomi</taxon>
        <taxon>Actinopterygii</taxon>
        <taxon>Neopterygii</taxon>
        <taxon>Teleostei</taxon>
        <taxon>Neoteleostei</taxon>
        <taxon>Acanthomorphata</taxon>
        <taxon>Ovalentaria</taxon>
        <taxon>Atherinomorphae</taxon>
        <taxon>Cyprinodontiformes</taxon>
        <taxon>Goodeidae</taxon>
        <taxon>Xenoophorus</taxon>
    </lineage>
</organism>
<feature type="domain" description="Immunoglobulin" evidence="3">
    <location>
        <begin position="121"/>
        <end position="218"/>
    </location>
</feature>
<dbReference type="InterPro" id="IPR003599">
    <property type="entry name" value="Ig_sub"/>
</dbReference>
<dbReference type="SMART" id="SM00409">
    <property type="entry name" value="IG"/>
    <property type="match status" value="2"/>
</dbReference>
<name>A0ABV0SBD3_9TELE</name>
<keyword evidence="5" id="KW-1185">Reference proteome</keyword>
<feature type="signal peptide" evidence="1">
    <location>
        <begin position="1"/>
        <end position="17"/>
    </location>
</feature>
<evidence type="ECO:0008006" key="6">
    <source>
        <dbReference type="Google" id="ProtNLM"/>
    </source>
</evidence>